<gene>
    <name evidence="1" type="ordered locus">SARI_02166</name>
</gene>
<name>A9MJH9_SALAR</name>
<accession>A9MJH9</accession>
<organism evidence="1 2">
    <name type="scientific">Salmonella arizonae (strain ATCC BAA-731 / CDC346-86 / RSK2980)</name>
    <dbReference type="NCBI Taxonomy" id="41514"/>
    <lineage>
        <taxon>Bacteria</taxon>
        <taxon>Pseudomonadati</taxon>
        <taxon>Pseudomonadota</taxon>
        <taxon>Gammaproteobacteria</taxon>
        <taxon>Enterobacterales</taxon>
        <taxon>Enterobacteriaceae</taxon>
        <taxon>Salmonella</taxon>
    </lineage>
</organism>
<dbReference type="AlphaFoldDB" id="A9MJH9"/>
<evidence type="ECO:0000313" key="2">
    <source>
        <dbReference type="Proteomes" id="UP000002084"/>
    </source>
</evidence>
<sequence length="168" mass="18540">MQIGEDLFYHQFTFAVGALRRAGRKTFDVRNFGLIAINGGGGAKNKVFNVGRTHGADQPQRTVDVVVIVLQRPGDRFADGFQAGKVNHGIYSVIVQNFGYKRFVANIAFDKGRVLTAQTFDNGQYAAFAVAEVIEDDDVMTILQQLHTGMTSYVTATTCNQYSHNSLR</sequence>
<reference evidence="1 2" key="1">
    <citation type="submission" date="2007-11" db="EMBL/GenBank/DDBJ databases">
        <authorList>
            <consortium name="The Salmonella enterica serovar Arizonae Genome Sequencing Project"/>
            <person name="McClelland M."/>
            <person name="Sanderson E.K."/>
            <person name="Porwollik S."/>
            <person name="Spieth J."/>
            <person name="Clifton W.S."/>
            <person name="Fulton R."/>
            <person name="Chunyan W."/>
            <person name="Wollam A."/>
            <person name="Shah N."/>
            <person name="Pepin K."/>
            <person name="Bhonagiri V."/>
            <person name="Nash W."/>
            <person name="Johnson M."/>
            <person name="Thiruvilangam P."/>
            <person name="Wilson R."/>
        </authorList>
    </citation>
    <scope>NUCLEOTIDE SEQUENCE [LARGE SCALE GENOMIC DNA]</scope>
    <source>
        <strain evidence="2">ATCC BAA-731 / CDC346-86 / RSK2980</strain>
    </source>
</reference>
<keyword evidence="2" id="KW-1185">Reference proteome</keyword>
<dbReference type="KEGG" id="ses:SARI_02166"/>
<dbReference type="Proteomes" id="UP000002084">
    <property type="component" value="Chromosome"/>
</dbReference>
<protein>
    <submittedName>
        <fullName evidence="1">Uncharacterized protein</fullName>
    </submittedName>
</protein>
<dbReference type="HOGENOM" id="CLU_1585320_0_0_6"/>
<dbReference type="EMBL" id="CP000880">
    <property type="protein sequence ID" value="ABX22043.1"/>
    <property type="molecule type" value="Genomic_DNA"/>
</dbReference>
<proteinExistence type="predicted"/>
<evidence type="ECO:0000313" key="1">
    <source>
        <dbReference type="EMBL" id="ABX22043.1"/>
    </source>
</evidence>
<dbReference type="STRING" id="41514.SARI_02166"/>